<feature type="region of interest" description="Disordered" evidence="1">
    <location>
        <begin position="788"/>
        <end position="820"/>
    </location>
</feature>
<organism evidence="2 3">
    <name type="scientific">Achaetomium macrosporum</name>
    <dbReference type="NCBI Taxonomy" id="79813"/>
    <lineage>
        <taxon>Eukaryota</taxon>
        <taxon>Fungi</taxon>
        <taxon>Dikarya</taxon>
        <taxon>Ascomycota</taxon>
        <taxon>Pezizomycotina</taxon>
        <taxon>Sordariomycetes</taxon>
        <taxon>Sordariomycetidae</taxon>
        <taxon>Sordariales</taxon>
        <taxon>Chaetomiaceae</taxon>
        <taxon>Achaetomium</taxon>
    </lineage>
</organism>
<feature type="region of interest" description="Disordered" evidence="1">
    <location>
        <begin position="856"/>
        <end position="877"/>
    </location>
</feature>
<dbReference type="EMBL" id="MU860070">
    <property type="protein sequence ID" value="KAK4239199.1"/>
    <property type="molecule type" value="Genomic_DNA"/>
</dbReference>
<feature type="region of interest" description="Disordered" evidence="1">
    <location>
        <begin position="169"/>
        <end position="206"/>
    </location>
</feature>
<comment type="caution">
    <text evidence="2">The sequence shown here is derived from an EMBL/GenBank/DDBJ whole genome shotgun (WGS) entry which is preliminary data.</text>
</comment>
<feature type="region of interest" description="Disordered" evidence="1">
    <location>
        <begin position="713"/>
        <end position="767"/>
    </location>
</feature>
<evidence type="ECO:0000313" key="3">
    <source>
        <dbReference type="Proteomes" id="UP001303760"/>
    </source>
</evidence>
<evidence type="ECO:0000256" key="1">
    <source>
        <dbReference type="SAM" id="MobiDB-lite"/>
    </source>
</evidence>
<reference evidence="2" key="1">
    <citation type="journal article" date="2023" name="Mol. Phylogenet. Evol.">
        <title>Genome-scale phylogeny and comparative genomics of the fungal order Sordariales.</title>
        <authorList>
            <person name="Hensen N."/>
            <person name="Bonometti L."/>
            <person name="Westerberg I."/>
            <person name="Brannstrom I.O."/>
            <person name="Guillou S."/>
            <person name="Cros-Aarteil S."/>
            <person name="Calhoun S."/>
            <person name="Haridas S."/>
            <person name="Kuo A."/>
            <person name="Mondo S."/>
            <person name="Pangilinan J."/>
            <person name="Riley R."/>
            <person name="LaButti K."/>
            <person name="Andreopoulos B."/>
            <person name="Lipzen A."/>
            <person name="Chen C."/>
            <person name="Yan M."/>
            <person name="Daum C."/>
            <person name="Ng V."/>
            <person name="Clum A."/>
            <person name="Steindorff A."/>
            <person name="Ohm R.A."/>
            <person name="Martin F."/>
            <person name="Silar P."/>
            <person name="Natvig D.O."/>
            <person name="Lalanne C."/>
            <person name="Gautier V."/>
            <person name="Ament-Velasquez S.L."/>
            <person name="Kruys A."/>
            <person name="Hutchinson M.I."/>
            <person name="Powell A.J."/>
            <person name="Barry K."/>
            <person name="Miller A.N."/>
            <person name="Grigoriev I.V."/>
            <person name="Debuchy R."/>
            <person name="Gladieux P."/>
            <person name="Hiltunen Thoren M."/>
            <person name="Johannesson H."/>
        </authorList>
    </citation>
    <scope>NUCLEOTIDE SEQUENCE</scope>
    <source>
        <strain evidence="2">CBS 532.94</strain>
    </source>
</reference>
<name>A0AAN7CBX1_9PEZI</name>
<feature type="compositionally biased region" description="Polar residues" evidence="1">
    <location>
        <begin position="859"/>
        <end position="871"/>
    </location>
</feature>
<reference evidence="2" key="2">
    <citation type="submission" date="2023-05" db="EMBL/GenBank/DDBJ databases">
        <authorList>
            <consortium name="Lawrence Berkeley National Laboratory"/>
            <person name="Steindorff A."/>
            <person name="Hensen N."/>
            <person name="Bonometti L."/>
            <person name="Westerberg I."/>
            <person name="Brannstrom I.O."/>
            <person name="Guillou S."/>
            <person name="Cros-Aarteil S."/>
            <person name="Calhoun S."/>
            <person name="Haridas S."/>
            <person name="Kuo A."/>
            <person name="Mondo S."/>
            <person name="Pangilinan J."/>
            <person name="Riley R."/>
            <person name="Labutti K."/>
            <person name="Andreopoulos B."/>
            <person name="Lipzen A."/>
            <person name="Chen C."/>
            <person name="Yanf M."/>
            <person name="Daum C."/>
            <person name="Ng V."/>
            <person name="Clum A."/>
            <person name="Ohm R."/>
            <person name="Martin F."/>
            <person name="Silar P."/>
            <person name="Natvig D."/>
            <person name="Lalanne C."/>
            <person name="Gautier V."/>
            <person name="Ament-Velasquez S.L."/>
            <person name="Kruys A."/>
            <person name="Hutchinson M.I."/>
            <person name="Powell A.J."/>
            <person name="Barry K."/>
            <person name="Miller A.N."/>
            <person name="Grigoriev I.V."/>
            <person name="Debuchy R."/>
            <person name="Gladieux P."/>
            <person name="Thoren M.H."/>
            <person name="Johannesson H."/>
        </authorList>
    </citation>
    <scope>NUCLEOTIDE SEQUENCE</scope>
    <source>
        <strain evidence="2">CBS 532.94</strain>
    </source>
</reference>
<sequence length="933" mass="100154">MPRQTYTVSELLSLRGNQASGKILAMAANPELADIIRRSGSESSSGSSCKPVNSRHKKDDSSVTSEELVFKGTVNRRMGRELAREVSQNSIRLPTRHTAKEHVRVNSQDPARDPDHGPSHPMEWKYRGRSQTEAATAEPIPAPSGAPAQRDEGFQRFYKAVVSPTHVRVTAGGRIVPNTRGPPSPTSKRSSDHIAMENQSATDKAVPSKPLLAPIGIPQPVPIMPQLVTGIPPGFPIQAPVSFVPMAFGPPPPPGFSFAQPAVSAATMAPLAPDNTLKDMHNTKTAHVRSDSYAADDKQGKAKMPAAEPFDSSKPFFYNGQLMYPTGPFPAPLANPMVPVQMLGIPHGLAPLPGQFMQPQPTSISSTATGPSYAPSNTSLSGIPPVVNHIVPANANFNAGAAPPISSIKLSDITKKQIASFKQNLKYHEDQLQYNRHQIDEKDMENRIQILKGHIQRFEATLKAQLEYEEAHRKATQGKEDKKPSQTVAALEVNKPSSQPTAAVEYKASDAQKQTDESVNRRISLASYGLNTNIGESGKASFRSLPDQAYFGIGGLANGQSLPSEAALAPIFQPRGYASTWTGSKYAREMKAYENAEKRLAAAESKSMEHLHMSEQRSVSQPFAAALGATVPRAESSTDISDTASRSGKDTNAGKKKQSNYGVPYLLGTLPKGVDPRTARDQDYVYKRPLTDEERRARFLYWGKAPKSAVKGLPKFDGKHFYPPSPVKKNSPQPARDPDNRTSDSSCDPFRPMTPVQRGDANGVAASEEDCRLTRTVSFETQVNSGSEDFIGVEGTGKSREGSMGADSLGSADRRGENSSGKLWETVLKKGATSSALSATTAQGLLPHYTGHAAASLGPSLTTNQSTSSREVTPGKMSDVHDLSENGGALLSAAPGQHRESCPLNGVNSLEGQFKNLAIDVASRGNLTSAFSM</sequence>
<feature type="region of interest" description="Disordered" evidence="1">
    <location>
        <begin position="628"/>
        <end position="677"/>
    </location>
</feature>
<accession>A0AAN7CBX1</accession>
<feature type="region of interest" description="Disordered" evidence="1">
    <location>
        <begin position="84"/>
        <end position="149"/>
    </location>
</feature>
<dbReference type="Proteomes" id="UP001303760">
    <property type="component" value="Unassembled WGS sequence"/>
</dbReference>
<gene>
    <name evidence="2" type="ORF">C8A03DRAFT_43159</name>
</gene>
<evidence type="ECO:0000313" key="2">
    <source>
        <dbReference type="EMBL" id="KAK4239199.1"/>
    </source>
</evidence>
<feature type="compositionally biased region" description="Basic and acidic residues" evidence="1">
    <location>
        <begin position="98"/>
        <end position="126"/>
    </location>
</feature>
<proteinExistence type="predicted"/>
<dbReference type="AlphaFoldDB" id="A0AAN7CBX1"/>
<protein>
    <submittedName>
        <fullName evidence="2">Uncharacterized protein</fullName>
    </submittedName>
</protein>
<feature type="region of interest" description="Disordered" evidence="1">
    <location>
        <begin position="37"/>
        <end position="66"/>
    </location>
</feature>
<feature type="compositionally biased region" description="Polar residues" evidence="1">
    <location>
        <begin position="635"/>
        <end position="646"/>
    </location>
</feature>
<keyword evidence="3" id="KW-1185">Reference proteome</keyword>